<comment type="subcellular location">
    <subcellularLocation>
        <location evidence="10">Cell membrane</location>
    </subcellularLocation>
</comment>
<dbReference type="GO" id="GO:0009245">
    <property type="term" value="P:lipid A biosynthetic process"/>
    <property type="evidence" value="ECO:0007669"/>
    <property type="project" value="TreeGrafter"/>
</dbReference>
<dbReference type="Pfam" id="PF04413">
    <property type="entry name" value="Glycos_transf_N"/>
    <property type="match status" value="1"/>
</dbReference>
<evidence type="ECO:0000256" key="10">
    <source>
        <dbReference type="RuleBase" id="RU365103"/>
    </source>
</evidence>
<dbReference type="InterPro" id="IPR038107">
    <property type="entry name" value="Glycos_transf_N_sf"/>
</dbReference>
<name>A0A7Z9C771_9CAUL</name>
<reference evidence="12 13" key="1">
    <citation type="submission" date="2018-11" db="EMBL/GenBank/DDBJ databases">
        <authorList>
            <person name="Peiro R."/>
            <person name="Begona"/>
            <person name="Cbmso G."/>
            <person name="Lopez M."/>
            <person name="Gonzalez S."/>
            <person name="Sacristan E."/>
            <person name="Castillo E."/>
        </authorList>
    </citation>
    <scope>NUCLEOTIDE SEQUENCE [LARGE SCALE GENOMIC DNA]</scope>
    <source>
        <strain evidence="12">Brev_genome</strain>
    </source>
</reference>
<keyword evidence="10" id="KW-1003">Cell membrane</keyword>
<evidence type="ECO:0000256" key="8">
    <source>
        <dbReference type="PIRSR" id="PIRSR639901-1"/>
    </source>
</evidence>
<dbReference type="GO" id="GO:0009244">
    <property type="term" value="P:lipopolysaccharide core region biosynthetic process"/>
    <property type="evidence" value="ECO:0007669"/>
    <property type="project" value="UniProtKB-UniRule"/>
</dbReference>
<proteinExistence type="inferred from homology"/>
<dbReference type="PANTHER" id="PTHR42755">
    <property type="entry name" value="3-DEOXY-MANNO-OCTULOSONATE CYTIDYLYLTRANSFERASE"/>
    <property type="match status" value="1"/>
</dbReference>
<comment type="caution">
    <text evidence="12">The sequence shown here is derived from an EMBL/GenBank/DDBJ whole genome shotgun (WGS) entry which is preliminary data.</text>
</comment>
<protein>
    <recommendedName>
        <fullName evidence="4 10">3-deoxy-D-manno-octulosonic acid transferase</fullName>
        <shortName evidence="10">Kdo transferase</shortName>
        <ecNumber evidence="3 10">2.4.99.12</ecNumber>
    </recommendedName>
    <alternativeName>
        <fullName evidence="6 10">Lipid IV(A) 3-deoxy-D-manno-octulosonic acid transferase</fullName>
    </alternativeName>
</protein>
<comment type="pathway">
    <text evidence="2 10">Bacterial outer membrane biogenesis; LPS core biosynthesis.</text>
</comment>
<evidence type="ECO:0000256" key="5">
    <source>
        <dbReference type="ARBA" id="ARBA00022679"/>
    </source>
</evidence>
<dbReference type="EC" id="2.4.99.12" evidence="3 10"/>
<evidence type="ECO:0000256" key="6">
    <source>
        <dbReference type="ARBA" id="ARBA00031445"/>
    </source>
</evidence>
<feature type="site" description="Transition state stabilizer" evidence="9">
    <location>
        <position position="209"/>
    </location>
</feature>
<evidence type="ECO:0000256" key="4">
    <source>
        <dbReference type="ARBA" id="ARBA00019077"/>
    </source>
</evidence>
<dbReference type="Gene3D" id="3.40.50.11720">
    <property type="entry name" value="3-Deoxy-D-manno-octulosonic-acid transferase, N-terminal domain"/>
    <property type="match status" value="1"/>
</dbReference>
<comment type="similarity">
    <text evidence="10">Belongs to the glycosyltransferase group 1 family.</text>
</comment>
<keyword evidence="5 10" id="KW-0808">Transferase</keyword>
<keyword evidence="10" id="KW-0448">Lipopolysaccharide biosynthesis</keyword>
<evidence type="ECO:0000259" key="11">
    <source>
        <dbReference type="Pfam" id="PF04413"/>
    </source>
</evidence>
<evidence type="ECO:0000313" key="13">
    <source>
        <dbReference type="Proteomes" id="UP000289220"/>
    </source>
</evidence>
<dbReference type="PANTHER" id="PTHR42755:SF1">
    <property type="entry name" value="3-DEOXY-D-MANNO-OCTULOSONIC ACID TRANSFERASE, MITOCHONDRIAL-RELATED"/>
    <property type="match status" value="1"/>
</dbReference>
<evidence type="ECO:0000256" key="2">
    <source>
        <dbReference type="ARBA" id="ARBA00004713"/>
    </source>
</evidence>
<dbReference type="SUPFAM" id="SSF53756">
    <property type="entry name" value="UDP-Glycosyltransferase/glycogen phosphorylase"/>
    <property type="match status" value="1"/>
</dbReference>
<dbReference type="Gene3D" id="3.40.50.2000">
    <property type="entry name" value="Glycogen Phosphorylase B"/>
    <property type="match status" value="1"/>
</dbReference>
<organism evidence="12 13">
    <name type="scientific">Brevundimonas mediterranea</name>
    <dbReference type="NCBI Taxonomy" id="74329"/>
    <lineage>
        <taxon>Bacteria</taxon>
        <taxon>Pseudomonadati</taxon>
        <taxon>Pseudomonadota</taxon>
        <taxon>Alphaproteobacteria</taxon>
        <taxon>Caulobacterales</taxon>
        <taxon>Caulobacteraceae</taxon>
        <taxon>Brevundimonas</taxon>
    </lineage>
</organism>
<dbReference type="UniPathway" id="UPA00958"/>
<comment type="catalytic activity">
    <reaction evidence="7 10">
        <text>lipid IVA (E. coli) + CMP-3-deoxy-beta-D-manno-octulosonate = alpha-Kdo-(2-&gt;6)-lipid IVA (E. coli) + CMP + H(+)</text>
        <dbReference type="Rhea" id="RHEA:28066"/>
        <dbReference type="ChEBI" id="CHEBI:15378"/>
        <dbReference type="ChEBI" id="CHEBI:58603"/>
        <dbReference type="ChEBI" id="CHEBI:60364"/>
        <dbReference type="ChEBI" id="CHEBI:60377"/>
        <dbReference type="ChEBI" id="CHEBI:85987"/>
        <dbReference type="EC" id="2.4.99.12"/>
    </reaction>
</comment>
<feature type="domain" description="3-deoxy-D-manno-octulosonic-acid transferase N-terminal" evidence="11">
    <location>
        <begin position="37"/>
        <end position="209"/>
    </location>
</feature>
<gene>
    <name evidence="12" type="primary">waaA</name>
    <name evidence="12" type="ORF">BREV_BREV_00661</name>
</gene>
<evidence type="ECO:0000256" key="7">
    <source>
        <dbReference type="ARBA" id="ARBA00049183"/>
    </source>
</evidence>
<evidence type="ECO:0000256" key="3">
    <source>
        <dbReference type="ARBA" id="ARBA00012621"/>
    </source>
</evidence>
<evidence type="ECO:0000256" key="1">
    <source>
        <dbReference type="ARBA" id="ARBA00003394"/>
    </source>
</evidence>
<evidence type="ECO:0000313" key="12">
    <source>
        <dbReference type="EMBL" id="VDC51870.1"/>
    </source>
</evidence>
<dbReference type="EMBL" id="UXHF01000008">
    <property type="protein sequence ID" value="VDC51870.1"/>
    <property type="molecule type" value="Genomic_DNA"/>
</dbReference>
<dbReference type="GO" id="GO:0005886">
    <property type="term" value="C:plasma membrane"/>
    <property type="evidence" value="ECO:0007669"/>
    <property type="project" value="UniProtKB-SubCell"/>
</dbReference>
<dbReference type="InterPro" id="IPR007507">
    <property type="entry name" value="Glycos_transf_N"/>
</dbReference>
<dbReference type="AlphaFoldDB" id="A0A7Z9C771"/>
<keyword evidence="10" id="KW-0472">Membrane</keyword>
<keyword evidence="13" id="KW-1185">Reference proteome</keyword>
<evidence type="ECO:0000256" key="9">
    <source>
        <dbReference type="PIRSR" id="PIRSR639901-2"/>
    </source>
</evidence>
<dbReference type="RefSeq" id="WP_154725549.1">
    <property type="nucleotide sequence ID" value="NZ_UXHF01000008.1"/>
</dbReference>
<sequence length="437" mass="46625">MTPLPLLAYRLLTRALEPLAPRLLDARAHRGKEDPARVDERLGFTRAERPAGDLVWLHGVSVGETLSLLPLVERFVKTRPDLTVLVTSGTVTSARILAERLPKGVIHQYAPVDGPGVVARFLDHWRPSLAIFVESELWPNMLLEAHRRGVELALVSARITEKTVEGWARFPASARALTGVFDLVLPQDQASGERLERLGARIDGLVNLKLAGDALPHDAAAFSRLSAAIGDRPVVVAASTHEGEEIAIVRALDKLADRACLILAPRHPERGPHIATALQREGVAFAMRSRGETIGRDTDVYLADTLNEMGLFLRLADVVVMGGSFAPALGLPAVGGHNPLEPARLARPTITGPDASNWATVTSALAQAGGLVLVQAPWDLPGAVEPLLADPAAAKAMGERARRAAAEAGGGLDRLWAFLSPLTPLTPKTATRTGSGR</sequence>
<comment type="function">
    <text evidence="1 10">Involved in lipopolysaccharide (LPS) biosynthesis. Catalyzes the transfer of 3-deoxy-D-manno-octulosonate (Kdo) residue(s) from CMP-Kdo to lipid IV(A), the tetraacyldisaccharide-1,4'-bisphosphate precursor of lipid A.</text>
</comment>
<dbReference type="GO" id="GO:0043842">
    <property type="term" value="F:Kdo transferase activity"/>
    <property type="evidence" value="ECO:0007669"/>
    <property type="project" value="UniProtKB-EC"/>
</dbReference>
<feature type="active site" description="Proton acceptor" evidence="8">
    <location>
        <position position="64"/>
    </location>
</feature>
<feature type="site" description="Transition state stabilizer" evidence="9">
    <location>
        <position position="134"/>
    </location>
</feature>
<accession>A0A7Z9C771</accession>
<dbReference type="InterPro" id="IPR039901">
    <property type="entry name" value="Kdotransferase"/>
</dbReference>
<dbReference type="Proteomes" id="UP000289220">
    <property type="component" value="Unassembled WGS sequence"/>
</dbReference>